<evidence type="ECO:0000313" key="3">
    <source>
        <dbReference type="EMBL" id="KAH9517889.1"/>
    </source>
</evidence>
<feature type="chain" id="PRO_5038070323" evidence="2">
    <location>
        <begin position="19"/>
        <end position="110"/>
    </location>
</feature>
<accession>A0A922L718</accession>
<feature type="transmembrane region" description="Helical" evidence="1">
    <location>
        <begin position="37"/>
        <end position="58"/>
    </location>
</feature>
<reference evidence="3" key="1">
    <citation type="submission" date="2013-05" db="EMBL/GenBank/DDBJ databases">
        <authorList>
            <person name="Yim A.K.Y."/>
            <person name="Chan T.F."/>
            <person name="Ji K.M."/>
            <person name="Liu X.Y."/>
            <person name="Zhou J.W."/>
            <person name="Li R.Q."/>
            <person name="Yang K.Y."/>
            <person name="Li J."/>
            <person name="Li M."/>
            <person name="Law P.T.W."/>
            <person name="Wu Y.L."/>
            <person name="Cai Z.L."/>
            <person name="Qin H."/>
            <person name="Bao Y."/>
            <person name="Leung R.K.K."/>
            <person name="Ng P.K.S."/>
            <person name="Zou J."/>
            <person name="Zhong X.J."/>
            <person name="Ran P.X."/>
            <person name="Zhong N.S."/>
            <person name="Liu Z.G."/>
            <person name="Tsui S.K.W."/>
        </authorList>
    </citation>
    <scope>NUCLEOTIDE SEQUENCE</scope>
    <source>
        <strain evidence="3">Derf</strain>
        <tissue evidence="3">Whole organism</tissue>
    </source>
</reference>
<evidence type="ECO:0000256" key="1">
    <source>
        <dbReference type="SAM" id="Phobius"/>
    </source>
</evidence>
<gene>
    <name evidence="3" type="ORF">DERF_008507</name>
</gene>
<comment type="caution">
    <text evidence="3">The sequence shown here is derived from an EMBL/GenBank/DDBJ whole genome shotgun (WGS) entry which is preliminary data.</text>
</comment>
<organism evidence="3 4">
    <name type="scientific">Dermatophagoides farinae</name>
    <name type="common">American house dust mite</name>
    <dbReference type="NCBI Taxonomy" id="6954"/>
    <lineage>
        <taxon>Eukaryota</taxon>
        <taxon>Metazoa</taxon>
        <taxon>Ecdysozoa</taxon>
        <taxon>Arthropoda</taxon>
        <taxon>Chelicerata</taxon>
        <taxon>Arachnida</taxon>
        <taxon>Acari</taxon>
        <taxon>Acariformes</taxon>
        <taxon>Sarcoptiformes</taxon>
        <taxon>Astigmata</taxon>
        <taxon>Psoroptidia</taxon>
        <taxon>Analgoidea</taxon>
        <taxon>Pyroglyphidae</taxon>
        <taxon>Dermatophagoidinae</taxon>
        <taxon>Dermatophagoides</taxon>
    </lineage>
</organism>
<keyword evidence="1" id="KW-1133">Transmembrane helix</keyword>
<keyword evidence="2" id="KW-0732">Signal</keyword>
<protein>
    <submittedName>
        <fullName evidence="3">Uncharacterized protein</fullName>
    </submittedName>
</protein>
<reference evidence="3" key="2">
    <citation type="journal article" date="2022" name="Res Sq">
        <title>Comparative Genomics Reveals Insights into the Divergent Evolution of Astigmatic Mites and Household Pest Adaptations.</title>
        <authorList>
            <person name="Xiong Q."/>
            <person name="Wan A.T.-Y."/>
            <person name="Liu X.-Y."/>
            <person name="Fung C.S.-H."/>
            <person name="Xiao X."/>
            <person name="Malainual N."/>
            <person name="Hou J."/>
            <person name="Wang L."/>
            <person name="Wang M."/>
            <person name="Yang K."/>
            <person name="Cui Y."/>
            <person name="Leung E."/>
            <person name="Nong W."/>
            <person name="Shin S.-K."/>
            <person name="Au S."/>
            <person name="Jeong K.Y."/>
            <person name="Chew F.T."/>
            <person name="Hui J."/>
            <person name="Leung T.F."/>
            <person name="Tungtrongchitr A."/>
            <person name="Zhong N."/>
            <person name="Liu Z."/>
            <person name="Tsui S."/>
        </authorList>
    </citation>
    <scope>NUCLEOTIDE SEQUENCE</scope>
    <source>
        <strain evidence="3">Derf</strain>
        <tissue evidence="3">Whole organism</tissue>
    </source>
</reference>
<dbReference type="EMBL" id="ASGP02000003">
    <property type="protein sequence ID" value="KAH9517889.1"/>
    <property type="molecule type" value="Genomic_DNA"/>
</dbReference>
<dbReference type="AlphaFoldDB" id="A0A922L718"/>
<feature type="transmembrane region" description="Helical" evidence="1">
    <location>
        <begin position="90"/>
        <end position="109"/>
    </location>
</feature>
<dbReference type="Proteomes" id="UP000790347">
    <property type="component" value="Unassembled WGS sequence"/>
</dbReference>
<keyword evidence="1" id="KW-0472">Membrane</keyword>
<feature type="transmembrane region" description="Helical" evidence="1">
    <location>
        <begin position="65"/>
        <end position="84"/>
    </location>
</feature>
<keyword evidence="1" id="KW-0812">Transmembrane</keyword>
<sequence length="110" mass="12743">MAKIIIIITLLLFSDKLAKNIHQKHPEIIDLNEVKTFFIIVSILMGSIWICFTAIGLFGALFEHYCLTLTYCMLNLISLIYHLIKSFNDPLYWCVVVVDFIIMIISIIFD</sequence>
<name>A0A922L718_DERFA</name>
<evidence type="ECO:0000256" key="2">
    <source>
        <dbReference type="SAM" id="SignalP"/>
    </source>
</evidence>
<keyword evidence="4" id="KW-1185">Reference proteome</keyword>
<feature type="signal peptide" evidence="2">
    <location>
        <begin position="1"/>
        <end position="18"/>
    </location>
</feature>
<proteinExistence type="predicted"/>
<evidence type="ECO:0000313" key="4">
    <source>
        <dbReference type="Proteomes" id="UP000790347"/>
    </source>
</evidence>